<sequence length="159" mass="16773">MYTALRKSLNKENDKGFTLIELLVVIIIIGILAAIAIPIFLNQRKKATESSMKSDARTIATQMETAFTDTQRYPSTITQPAAGTLSIGGETVKLSPANVAEVYRSDVAFCVVVTNPGVDDGAIVYMSDAGGLQPNTVEDCGSAYGTTNAVQGVTPTPTP</sequence>
<evidence type="ECO:0000256" key="6">
    <source>
        <dbReference type="SAM" id="Phobius"/>
    </source>
</evidence>
<evidence type="ECO:0000256" key="3">
    <source>
        <dbReference type="ARBA" id="ARBA00022692"/>
    </source>
</evidence>
<evidence type="ECO:0000256" key="5">
    <source>
        <dbReference type="ARBA" id="ARBA00023136"/>
    </source>
</evidence>
<name>A0ABP3SG20_9ACTN</name>
<dbReference type="PROSITE" id="PS00409">
    <property type="entry name" value="PROKAR_NTER_METHYL"/>
    <property type="match status" value="1"/>
</dbReference>
<keyword evidence="3 6" id="KW-0812">Transmembrane</keyword>
<dbReference type="Pfam" id="PF07963">
    <property type="entry name" value="N_methyl"/>
    <property type="match status" value="1"/>
</dbReference>
<dbReference type="Gene3D" id="3.30.700.10">
    <property type="entry name" value="Glycoprotein, Type 4 Pilin"/>
    <property type="match status" value="1"/>
</dbReference>
<comment type="subcellular location">
    <subcellularLocation>
        <location evidence="1">Membrane</location>
        <topology evidence="1">Single-pass membrane protein</topology>
    </subcellularLocation>
</comment>
<keyword evidence="4 6" id="KW-1133">Transmembrane helix</keyword>
<dbReference type="EMBL" id="BAAAHE010000049">
    <property type="protein sequence ID" value="GAA0635592.1"/>
    <property type="molecule type" value="Genomic_DNA"/>
</dbReference>
<proteinExistence type="predicted"/>
<dbReference type="NCBIfam" id="TIGR02532">
    <property type="entry name" value="IV_pilin_GFxxxE"/>
    <property type="match status" value="1"/>
</dbReference>
<keyword evidence="5 6" id="KW-0472">Membrane</keyword>
<evidence type="ECO:0000256" key="2">
    <source>
        <dbReference type="ARBA" id="ARBA00022481"/>
    </source>
</evidence>
<comment type="caution">
    <text evidence="7">The sequence shown here is derived from an EMBL/GenBank/DDBJ whole genome shotgun (WGS) entry which is preliminary data.</text>
</comment>
<dbReference type="InterPro" id="IPR012902">
    <property type="entry name" value="N_methyl_site"/>
</dbReference>
<evidence type="ECO:0000313" key="7">
    <source>
        <dbReference type="EMBL" id="GAA0635592.1"/>
    </source>
</evidence>
<evidence type="ECO:0000256" key="1">
    <source>
        <dbReference type="ARBA" id="ARBA00004167"/>
    </source>
</evidence>
<feature type="transmembrane region" description="Helical" evidence="6">
    <location>
        <begin position="20"/>
        <end position="41"/>
    </location>
</feature>
<evidence type="ECO:0000313" key="8">
    <source>
        <dbReference type="Proteomes" id="UP001500957"/>
    </source>
</evidence>
<reference evidence="8" key="1">
    <citation type="journal article" date="2019" name="Int. J. Syst. Evol. Microbiol.">
        <title>The Global Catalogue of Microorganisms (GCM) 10K type strain sequencing project: providing services to taxonomists for standard genome sequencing and annotation.</title>
        <authorList>
            <consortium name="The Broad Institute Genomics Platform"/>
            <consortium name="The Broad Institute Genome Sequencing Center for Infectious Disease"/>
            <person name="Wu L."/>
            <person name="Ma J."/>
        </authorList>
    </citation>
    <scope>NUCLEOTIDE SEQUENCE [LARGE SCALE GENOMIC DNA]</scope>
    <source>
        <strain evidence="8">JCM 10671</strain>
    </source>
</reference>
<dbReference type="Proteomes" id="UP001500957">
    <property type="component" value="Unassembled WGS sequence"/>
</dbReference>
<dbReference type="RefSeq" id="WP_344608988.1">
    <property type="nucleotide sequence ID" value="NZ_BAAAHE010000049.1"/>
</dbReference>
<keyword evidence="2" id="KW-0488">Methylation</keyword>
<organism evidence="7 8">
    <name type="scientific">Sporichthya brevicatena</name>
    <dbReference type="NCBI Taxonomy" id="171442"/>
    <lineage>
        <taxon>Bacteria</taxon>
        <taxon>Bacillati</taxon>
        <taxon>Actinomycetota</taxon>
        <taxon>Actinomycetes</taxon>
        <taxon>Sporichthyales</taxon>
        <taxon>Sporichthyaceae</taxon>
        <taxon>Sporichthya</taxon>
    </lineage>
</organism>
<keyword evidence="8" id="KW-1185">Reference proteome</keyword>
<evidence type="ECO:0008006" key="9">
    <source>
        <dbReference type="Google" id="ProtNLM"/>
    </source>
</evidence>
<protein>
    <recommendedName>
        <fullName evidence="9">Prepilin-type N-terminal cleavage/methylation domain-containing protein</fullName>
    </recommendedName>
</protein>
<dbReference type="PANTHER" id="PTHR30093:SF44">
    <property type="entry name" value="TYPE II SECRETION SYSTEM CORE PROTEIN G"/>
    <property type="match status" value="1"/>
</dbReference>
<gene>
    <name evidence="7" type="ORF">GCM10009547_44680</name>
</gene>
<dbReference type="InterPro" id="IPR045584">
    <property type="entry name" value="Pilin-like"/>
</dbReference>
<evidence type="ECO:0000256" key="4">
    <source>
        <dbReference type="ARBA" id="ARBA00022989"/>
    </source>
</evidence>
<accession>A0ABP3SG20</accession>
<dbReference type="SUPFAM" id="SSF54523">
    <property type="entry name" value="Pili subunits"/>
    <property type="match status" value="1"/>
</dbReference>
<dbReference type="PANTHER" id="PTHR30093">
    <property type="entry name" value="GENERAL SECRETION PATHWAY PROTEIN G"/>
    <property type="match status" value="1"/>
</dbReference>